<keyword evidence="1" id="KW-1133">Transmembrane helix</keyword>
<keyword evidence="1" id="KW-0472">Membrane</keyword>
<keyword evidence="1" id="KW-0812">Transmembrane</keyword>
<dbReference type="Proteomes" id="UP000886667">
    <property type="component" value="Unassembled WGS sequence"/>
</dbReference>
<sequence>EIDLDKIRERAAGDLAIMEEQVAGEVMTARYEADRASYSLESVKRLTGIWKNLAGFSLAVVDVVRGIMRPLITLYTLGLLTAIGWLMYRAAAGAIPEMPALWLEIVQAVILLATTSVTWWFGSRQLRRQIG</sequence>
<evidence type="ECO:0000256" key="1">
    <source>
        <dbReference type="SAM" id="Phobius"/>
    </source>
</evidence>
<accession>A0A9E4N253</accession>
<evidence type="ECO:0000313" key="3">
    <source>
        <dbReference type="Proteomes" id="UP000886667"/>
    </source>
</evidence>
<dbReference type="EMBL" id="JAEPCM010000081">
    <property type="protein sequence ID" value="MCG7945321.1"/>
    <property type="molecule type" value="Genomic_DNA"/>
</dbReference>
<feature type="transmembrane region" description="Helical" evidence="1">
    <location>
        <begin position="100"/>
        <end position="121"/>
    </location>
</feature>
<name>A0A9E4N253_9GAMM</name>
<gene>
    <name evidence="2" type="ORF">JAZ07_03130</name>
</gene>
<evidence type="ECO:0000313" key="2">
    <source>
        <dbReference type="EMBL" id="MCG7945321.1"/>
    </source>
</evidence>
<organism evidence="2 3">
    <name type="scientific">Candidatus Thiodiazotropha taylori</name>
    <dbReference type="NCBI Taxonomy" id="2792791"/>
    <lineage>
        <taxon>Bacteria</taxon>
        <taxon>Pseudomonadati</taxon>
        <taxon>Pseudomonadota</taxon>
        <taxon>Gammaproteobacteria</taxon>
        <taxon>Chromatiales</taxon>
        <taxon>Sedimenticolaceae</taxon>
        <taxon>Candidatus Thiodiazotropha</taxon>
    </lineage>
</organism>
<protein>
    <submittedName>
        <fullName evidence="2">Uncharacterized protein</fullName>
    </submittedName>
</protein>
<proteinExistence type="predicted"/>
<feature type="transmembrane region" description="Helical" evidence="1">
    <location>
        <begin position="71"/>
        <end position="88"/>
    </location>
</feature>
<comment type="caution">
    <text evidence="2">The sequence shown here is derived from an EMBL/GenBank/DDBJ whole genome shotgun (WGS) entry which is preliminary data.</text>
</comment>
<dbReference type="AlphaFoldDB" id="A0A9E4N253"/>
<reference evidence="2" key="1">
    <citation type="journal article" date="2021" name="Proc. Natl. Acad. Sci. U.S.A.">
        <title>Global biogeography of chemosynthetic symbionts reveals both localized and globally distributed symbiont groups. .</title>
        <authorList>
            <person name="Osvatic J.T."/>
            <person name="Wilkins L.G.E."/>
            <person name="Leibrecht L."/>
            <person name="Leray M."/>
            <person name="Zauner S."/>
            <person name="Polzin J."/>
            <person name="Camacho Y."/>
            <person name="Gros O."/>
            <person name="van Gils J.A."/>
            <person name="Eisen J.A."/>
            <person name="Petersen J.M."/>
            <person name="Yuen B."/>
        </authorList>
    </citation>
    <scope>NUCLEOTIDE SEQUENCE</scope>
    <source>
        <strain evidence="2">MAGclacostrist064TRANS</strain>
    </source>
</reference>
<feature type="non-terminal residue" evidence="2">
    <location>
        <position position="1"/>
    </location>
</feature>